<reference evidence="2 3" key="1">
    <citation type="submission" date="2015-09" db="EMBL/GenBank/DDBJ databases">
        <title>Draft genome sequence of Kouleothrix aurantiaca JCM 19913.</title>
        <authorList>
            <person name="Hemp J."/>
        </authorList>
    </citation>
    <scope>NUCLEOTIDE SEQUENCE [LARGE SCALE GENOMIC DNA]</scope>
    <source>
        <strain evidence="2 3">COM-B</strain>
    </source>
</reference>
<protein>
    <submittedName>
        <fullName evidence="2">Uncharacterized protein</fullName>
    </submittedName>
</protein>
<sequence>MIASFLLVALCASIAFVVLGLGVFVVLLKLGVIVRESQRPVHQDFGTYTLSQGREVRPEEEQQAARERVP</sequence>
<evidence type="ECO:0000256" key="1">
    <source>
        <dbReference type="SAM" id="Phobius"/>
    </source>
</evidence>
<feature type="transmembrane region" description="Helical" evidence="1">
    <location>
        <begin position="6"/>
        <end position="28"/>
    </location>
</feature>
<comment type="caution">
    <text evidence="2">The sequence shown here is derived from an EMBL/GenBank/DDBJ whole genome shotgun (WGS) entry which is preliminary data.</text>
</comment>
<keyword evidence="3" id="KW-1185">Reference proteome</keyword>
<dbReference type="AlphaFoldDB" id="A0A0P9CT04"/>
<keyword evidence="1" id="KW-0472">Membrane</keyword>
<keyword evidence="1" id="KW-0812">Transmembrane</keyword>
<accession>A0A0P9CT04</accession>
<evidence type="ECO:0000313" key="3">
    <source>
        <dbReference type="Proteomes" id="UP000050509"/>
    </source>
</evidence>
<keyword evidence="1" id="KW-1133">Transmembrane helix</keyword>
<dbReference type="Proteomes" id="UP000050509">
    <property type="component" value="Unassembled WGS sequence"/>
</dbReference>
<gene>
    <name evidence="2" type="ORF">SE17_34185</name>
</gene>
<evidence type="ECO:0000313" key="2">
    <source>
        <dbReference type="EMBL" id="KPV49162.1"/>
    </source>
</evidence>
<dbReference type="EMBL" id="LJCR01002154">
    <property type="protein sequence ID" value="KPV49162.1"/>
    <property type="molecule type" value="Genomic_DNA"/>
</dbReference>
<name>A0A0P9CT04_9CHLR</name>
<proteinExistence type="predicted"/>
<organism evidence="2 3">
    <name type="scientific">Kouleothrix aurantiaca</name>
    <dbReference type="NCBI Taxonomy" id="186479"/>
    <lineage>
        <taxon>Bacteria</taxon>
        <taxon>Bacillati</taxon>
        <taxon>Chloroflexota</taxon>
        <taxon>Chloroflexia</taxon>
        <taxon>Chloroflexales</taxon>
        <taxon>Roseiflexineae</taxon>
        <taxon>Roseiflexaceae</taxon>
        <taxon>Kouleothrix</taxon>
    </lineage>
</organism>